<evidence type="ECO:0000256" key="7">
    <source>
        <dbReference type="ARBA" id="ARBA00023216"/>
    </source>
</evidence>
<evidence type="ECO:0000256" key="1">
    <source>
        <dbReference type="ARBA" id="ARBA00001936"/>
    </source>
</evidence>
<evidence type="ECO:0000256" key="6">
    <source>
        <dbReference type="ARBA" id="ARBA00023211"/>
    </source>
</evidence>
<reference evidence="9" key="1">
    <citation type="submission" date="2021-03" db="EMBL/GenBank/DDBJ databases">
        <authorList>
            <person name="Li Z."/>
            <person name="Yang C."/>
        </authorList>
    </citation>
    <scope>NUCLEOTIDE SEQUENCE</scope>
    <source>
        <strain evidence="9">Dzin_1.0</strain>
        <tissue evidence="9">Leaf</tissue>
    </source>
</reference>
<gene>
    <name evidence="9" type="ORF">J5N97_017057</name>
</gene>
<dbReference type="GO" id="GO:0016020">
    <property type="term" value="C:membrane"/>
    <property type="evidence" value="ECO:0007669"/>
    <property type="project" value="GOC"/>
</dbReference>
<evidence type="ECO:0008006" key="11">
    <source>
        <dbReference type="Google" id="ProtNLM"/>
    </source>
</evidence>
<dbReference type="GO" id="GO:0006950">
    <property type="term" value="P:response to stress"/>
    <property type="evidence" value="ECO:0007669"/>
    <property type="project" value="UniProtKB-ARBA"/>
</dbReference>
<keyword evidence="2" id="KW-0479">Metal-binding</keyword>
<evidence type="ECO:0000256" key="5">
    <source>
        <dbReference type="ARBA" id="ARBA00023136"/>
    </source>
</evidence>
<keyword evidence="5" id="KW-0472">Membrane</keyword>
<evidence type="ECO:0000313" key="10">
    <source>
        <dbReference type="Proteomes" id="UP001085076"/>
    </source>
</evidence>
<dbReference type="SMART" id="SM00335">
    <property type="entry name" value="ANX"/>
    <property type="match status" value="2"/>
</dbReference>
<dbReference type="GO" id="GO:0016787">
    <property type="term" value="F:hydrolase activity"/>
    <property type="evidence" value="ECO:0007669"/>
    <property type="project" value="UniProtKB-KW"/>
</dbReference>
<dbReference type="SUPFAM" id="SSF56300">
    <property type="entry name" value="Metallo-dependent phosphatases"/>
    <property type="match status" value="1"/>
</dbReference>
<keyword evidence="3" id="KW-0677">Repeat</keyword>
<name>A0A9D5HG83_9LILI</name>
<feature type="chain" id="PRO_5039065524" description="Annexin" evidence="8">
    <location>
        <begin position="17"/>
        <end position="709"/>
    </location>
</feature>
<evidence type="ECO:0000256" key="3">
    <source>
        <dbReference type="ARBA" id="ARBA00022737"/>
    </source>
</evidence>
<dbReference type="OrthoDB" id="9984693at2759"/>
<dbReference type="GO" id="GO:0005509">
    <property type="term" value="F:calcium ion binding"/>
    <property type="evidence" value="ECO:0007669"/>
    <property type="project" value="InterPro"/>
</dbReference>
<keyword evidence="8" id="KW-0732">Signal</keyword>
<dbReference type="Proteomes" id="UP001085076">
    <property type="component" value="Miscellaneous, Linkage group lg04"/>
</dbReference>
<dbReference type="Pfam" id="PF00191">
    <property type="entry name" value="Annexin"/>
    <property type="match status" value="2"/>
</dbReference>
<dbReference type="Gene3D" id="1.10.220.10">
    <property type="entry name" value="Annexin"/>
    <property type="match status" value="2"/>
</dbReference>
<feature type="signal peptide" evidence="8">
    <location>
        <begin position="1"/>
        <end position="16"/>
    </location>
</feature>
<dbReference type="PRINTS" id="PR00196">
    <property type="entry name" value="ANNEXIN"/>
</dbReference>
<accession>A0A9D5HG83</accession>
<reference evidence="9" key="2">
    <citation type="journal article" date="2022" name="Hortic Res">
        <title>The genome of Dioscorea zingiberensis sheds light on the biosynthesis, origin and evolution of the medicinally important diosgenin saponins.</title>
        <authorList>
            <person name="Li Y."/>
            <person name="Tan C."/>
            <person name="Li Z."/>
            <person name="Guo J."/>
            <person name="Li S."/>
            <person name="Chen X."/>
            <person name="Wang C."/>
            <person name="Dai X."/>
            <person name="Yang H."/>
            <person name="Song W."/>
            <person name="Hou L."/>
            <person name="Xu J."/>
            <person name="Tong Z."/>
            <person name="Xu A."/>
            <person name="Yuan X."/>
            <person name="Wang W."/>
            <person name="Yang Q."/>
            <person name="Chen L."/>
            <person name="Sun Z."/>
            <person name="Wang K."/>
            <person name="Pan B."/>
            <person name="Chen J."/>
            <person name="Bao Y."/>
            <person name="Liu F."/>
            <person name="Qi X."/>
            <person name="Gang D.R."/>
            <person name="Wen J."/>
            <person name="Li J."/>
        </authorList>
    </citation>
    <scope>NUCLEOTIDE SEQUENCE</scope>
    <source>
        <strain evidence="9">Dzin_1.0</strain>
    </source>
</reference>
<dbReference type="InterPro" id="IPR001464">
    <property type="entry name" value="Annexin"/>
</dbReference>
<evidence type="ECO:0000313" key="9">
    <source>
        <dbReference type="EMBL" id="KAJ0975092.1"/>
    </source>
</evidence>
<evidence type="ECO:0000256" key="2">
    <source>
        <dbReference type="ARBA" id="ARBA00022723"/>
    </source>
</evidence>
<dbReference type="SUPFAM" id="SSF47874">
    <property type="entry name" value="Annexin"/>
    <property type="match status" value="1"/>
</dbReference>
<dbReference type="PROSITE" id="PS51897">
    <property type="entry name" value="ANNEXIN_2"/>
    <property type="match status" value="2"/>
</dbReference>
<dbReference type="InterPro" id="IPR037104">
    <property type="entry name" value="Annexin_sf"/>
</dbReference>
<dbReference type="PANTHER" id="PTHR13315:SF0">
    <property type="entry name" value="METALLOPHOSPHOESTERASE 1"/>
    <property type="match status" value="1"/>
</dbReference>
<keyword evidence="7" id="KW-0041">Annexin</keyword>
<dbReference type="EMBL" id="JAGGNH010000004">
    <property type="protein sequence ID" value="KAJ0975092.1"/>
    <property type="molecule type" value="Genomic_DNA"/>
</dbReference>
<keyword evidence="4" id="KW-0378">Hydrolase</keyword>
<dbReference type="InterPro" id="IPR033308">
    <property type="entry name" value="PGAP5/Cdc1/Ted1"/>
</dbReference>
<dbReference type="InterPro" id="IPR029052">
    <property type="entry name" value="Metallo-depent_PP-like"/>
</dbReference>
<dbReference type="GO" id="GO:0005544">
    <property type="term" value="F:calcium-dependent phospholipid binding"/>
    <property type="evidence" value="ECO:0007669"/>
    <property type="project" value="InterPro"/>
</dbReference>
<proteinExistence type="predicted"/>
<dbReference type="GO" id="GO:0006506">
    <property type="term" value="P:GPI anchor biosynthetic process"/>
    <property type="evidence" value="ECO:0007669"/>
    <property type="project" value="InterPro"/>
</dbReference>
<dbReference type="AlphaFoldDB" id="A0A9D5HG83"/>
<evidence type="ECO:0000256" key="8">
    <source>
        <dbReference type="SAM" id="SignalP"/>
    </source>
</evidence>
<comment type="cofactor">
    <cofactor evidence="1">
        <name>Mn(2+)</name>
        <dbReference type="ChEBI" id="CHEBI:29035"/>
    </cofactor>
</comment>
<dbReference type="InterPro" id="IPR018502">
    <property type="entry name" value="Annexin_repeat"/>
</dbReference>
<keyword evidence="6" id="KW-0464">Manganese</keyword>
<sequence length="709" mass="79156">MAGWWSSAFPVFFVASTIFIYEWITTPSCTNSGPSYGDLVGSDDLKVMIVSDFLLRGPDAGLADRLFRQTFMSKSLRKSVGMVRPDMIIVLGDLSAGRSDMKVEKWLNELQDFQWMLGPFVGLPVHVVFGERDIGRCGELDEEFIGRIAGYLPGLDSAGCGVFEMRNVTFVSLNGVALQCRDDRLRFGVERVIERESMELSSRVKEIDGDGDGDGVEIGVDEFRWRDNGVESGSGPVVLVHFPLHRMGRDYSRGTGAVEDSFWIASSEGFGSLNDSVIVGIKHYESVHSLPVNATQYIIHSLKPRIVFSGHTHSFHDQTHNDGTREVTVPAMTWAPGIRPGFVVSTFDENKAVSVEICSFPGVSSLCSLYKMAFLLASVAIQDMQNCHSLVMETSSKLTKKYEADCLYLHSCFSVAGQATSSDLRKVVEILSHRNSEELKLMLRSFRSLYNQDLIALTSRKSCLLSRVANLKMNDHCIRDAEIINHALFGTNLDSNTLTEIICTRSSSELEAIKQAYCDRYNSHIEKHVSDKSNGSFREVLLAFLNSAKHEVGRTDTSMAMCDAKTFYEAIGSGKSIDKKAIISIISERNTRQLKTILQSYKQLYGHDLMKFLKLDKCGEFGSHLHTAIRCVQYPEKHFAKQLHLAENNGSNVHEVLIQTVITRAEIDIKCIKRVFAEKTAAQQPYSSSLPRPPKLQSTTACFRFIEGR</sequence>
<comment type="caution">
    <text evidence="9">The sequence shown here is derived from an EMBL/GenBank/DDBJ whole genome shotgun (WGS) entry which is preliminary data.</text>
</comment>
<evidence type="ECO:0000256" key="4">
    <source>
        <dbReference type="ARBA" id="ARBA00022801"/>
    </source>
</evidence>
<dbReference type="PANTHER" id="PTHR13315">
    <property type="entry name" value="METALLO PHOSPHOESTERASE RELATED"/>
    <property type="match status" value="1"/>
</dbReference>
<keyword evidence="10" id="KW-1185">Reference proteome</keyword>
<organism evidence="9 10">
    <name type="scientific">Dioscorea zingiberensis</name>
    <dbReference type="NCBI Taxonomy" id="325984"/>
    <lineage>
        <taxon>Eukaryota</taxon>
        <taxon>Viridiplantae</taxon>
        <taxon>Streptophyta</taxon>
        <taxon>Embryophyta</taxon>
        <taxon>Tracheophyta</taxon>
        <taxon>Spermatophyta</taxon>
        <taxon>Magnoliopsida</taxon>
        <taxon>Liliopsida</taxon>
        <taxon>Dioscoreales</taxon>
        <taxon>Dioscoreaceae</taxon>
        <taxon>Dioscorea</taxon>
    </lineage>
</organism>
<protein>
    <recommendedName>
        <fullName evidence="11">Annexin</fullName>
    </recommendedName>
</protein>